<evidence type="ECO:0000256" key="4">
    <source>
        <dbReference type="PIRNR" id="PIRNR016821"/>
    </source>
</evidence>
<evidence type="ECO:0000259" key="6">
    <source>
        <dbReference type="SMART" id="SM00363"/>
    </source>
</evidence>
<evidence type="ECO:0000313" key="8">
    <source>
        <dbReference type="Proteomes" id="UP000030428"/>
    </source>
</evidence>
<feature type="domain" description="RNA-binding S4" evidence="6">
    <location>
        <begin position="6"/>
        <end position="69"/>
    </location>
</feature>
<dbReference type="PROSITE" id="PS50889">
    <property type="entry name" value="S4"/>
    <property type="match status" value="1"/>
</dbReference>
<evidence type="ECO:0000256" key="5">
    <source>
        <dbReference type="SAM" id="MobiDB-lite"/>
    </source>
</evidence>
<dbReference type="EMBL" id="JSZA02000153">
    <property type="protein sequence ID" value="KHD06802.1"/>
    <property type="molecule type" value="Genomic_DNA"/>
</dbReference>
<dbReference type="GO" id="GO:0043023">
    <property type="term" value="F:ribosomal large subunit binding"/>
    <property type="evidence" value="ECO:0007669"/>
    <property type="project" value="InterPro"/>
</dbReference>
<dbReference type="Gene3D" id="3.10.290.10">
    <property type="entry name" value="RNA-binding S4 domain"/>
    <property type="match status" value="1"/>
</dbReference>
<dbReference type="Pfam" id="PF01479">
    <property type="entry name" value="S4"/>
    <property type="match status" value="1"/>
</dbReference>
<dbReference type="SMART" id="SM00363">
    <property type="entry name" value="S4"/>
    <property type="match status" value="1"/>
</dbReference>
<gene>
    <name evidence="7" type="ORF">PN36_26260</name>
</gene>
<dbReference type="Proteomes" id="UP000030428">
    <property type="component" value="Unassembled WGS sequence"/>
</dbReference>
<keyword evidence="3 4" id="KW-0238">DNA-binding</keyword>
<feature type="region of interest" description="Disordered" evidence="5">
    <location>
        <begin position="92"/>
        <end position="127"/>
    </location>
</feature>
<feature type="compositionally biased region" description="Low complexity" evidence="5">
    <location>
        <begin position="101"/>
        <end position="112"/>
    </location>
</feature>
<evidence type="ECO:0000256" key="1">
    <source>
        <dbReference type="ARBA" id="ARBA00008396"/>
    </source>
</evidence>
<dbReference type="InterPro" id="IPR036986">
    <property type="entry name" value="S4_RNA-bd_sf"/>
</dbReference>
<keyword evidence="8" id="KW-1185">Reference proteome</keyword>
<sequence>METTKIRLDKWLWAARFFKTRRLATEAVTKNKVYLNQQRTKPAKEVHIGDELTIRTGYVERTVIVQALSKQRRGAPEAALLYKETQESIERREQAADLRRQAAALRPQGAGRPTKKERRLIHSFTQK</sequence>
<evidence type="ECO:0000313" key="7">
    <source>
        <dbReference type="EMBL" id="KHD06802.1"/>
    </source>
</evidence>
<evidence type="ECO:0000256" key="3">
    <source>
        <dbReference type="ARBA" id="ARBA00023125"/>
    </source>
</evidence>
<dbReference type="InterPro" id="IPR002942">
    <property type="entry name" value="S4_RNA-bd"/>
</dbReference>
<dbReference type="GO" id="GO:0003727">
    <property type="term" value="F:single-stranded RNA binding"/>
    <property type="evidence" value="ECO:0007669"/>
    <property type="project" value="InterPro"/>
</dbReference>
<accession>A0A0A6P8W8</accession>
<dbReference type="GO" id="GO:0034605">
    <property type="term" value="P:cellular response to heat"/>
    <property type="evidence" value="ECO:0007669"/>
    <property type="project" value="InterPro"/>
</dbReference>
<dbReference type="PIRSF" id="PIRSF016821">
    <property type="entry name" value="HSP15"/>
    <property type="match status" value="1"/>
</dbReference>
<proteinExistence type="inferred from homology"/>
<dbReference type="AlphaFoldDB" id="A0A0A6P8W8"/>
<name>A0A0A6P8W8_9GAMM</name>
<dbReference type="InterPro" id="IPR025708">
    <property type="entry name" value="HSP15"/>
</dbReference>
<comment type="similarity">
    <text evidence="1 4">Belongs to the HSP15 family.</text>
</comment>
<organism evidence="7 8">
    <name type="scientific">Candidatus Thiomargarita nelsonii</name>
    <dbReference type="NCBI Taxonomy" id="1003181"/>
    <lineage>
        <taxon>Bacteria</taxon>
        <taxon>Pseudomonadati</taxon>
        <taxon>Pseudomonadota</taxon>
        <taxon>Gammaproteobacteria</taxon>
        <taxon>Thiotrichales</taxon>
        <taxon>Thiotrichaceae</taxon>
        <taxon>Thiomargarita</taxon>
    </lineage>
</organism>
<protein>
    <recommendedName>
        <fullName evidence="4">Heat shock protein 15</fullName>
    </recommendedName>
</protein>
<keyword evidence="2 4" id="KW-0694">RNA-binding</keyword>
<dbReference type="CDD" id="cd00165">
    <property type="entry name" value="S4"/>
    <property type="match status" value="1"/>
</dbReference>
<reference evidence="7 8" key="1">
    <citation type="journal article" date="2016" name="Front. Microbiol.">
        <title>Single-Cell (Meta-)Genomics of a Dimorphic Candidatus Thiomargarita nelsonii Reveals Genomic Plasticity.</title>
        <authorList>
            <person name="Flood B.E."/>
            <person name="Fliss P."/>
            <person name="Jones D.S."/>
            <person name="Dick G.J."/>
            <person name="Jain S."/>
            <person name="Kaster A.K."/>
            <person name="Winkel M."/>
            <person name="Mussmann M."/>
            <person name="Bailey J."/>
        </authorList>
    </citation>
    <scope>NUCLEOTIDE SEQUENCE [LARGE SCALE GENOMIC DNA]</scope>
    <source>
        <strain evidence="7">Hydrate Ridge</strain>
    </source>
</reference>
<evidence type="ECO:0000256" key="2">
    <source>
        <dbReference type="ARBA" id="ARBA00022884"/>
    </source>
</evidence>
<dbReference type="SUPFAM" id="SSF55174">
    <property type="entry name" value="Alpha-L RNA-binding motif"/>
    <property type="match status" value="1"/>
</dbReference>
<comment type="caution">
    <text evidence="7">The sequence shown here is derived from an EMBL/GenBank/DDBJ whole genome shotgun (WGS) entry which is preliminary data.</text>
</comment>
<dbReference type="GO" id="GO:0003677">
    <property type="term" value="F:DNA binding"/>
    <property type="evidence" value="ECO:0007669"/>
    <property type="project" value="UniProtKB-KW"/>
</dbReference>